<feature type="region of interest" description="Disordered" evidence="1">
    <location>
        <begin position="140"/>
        <end position="230"/>
    </location>
</feature>
<dbReference type="RefSeq" id="WP_343887230.1">
    <property type="nucleotide sequence ID" value="NZ_BAAAEH010000002.1"/>
</dbReference>
<dbReference type="EMBL" id="JBDIME010000004">
    <property type="protein sequence ID" value="MEN2789470.1"/>
    <property type="molecule type" value="Genomic_DNA"/>
</dbReference>
<name>A0ABU9Y128_9SPHN</name>
<evidence type="ECO:0000313" key="2">
    <source>
        <dbReference type="EMBL" id="MEN2789470.1"/>
    </source>
</evidence>
<protein>
    <submittedName>
        <fullName evidence="2">Uncharacterized protein</fullName>
    </submittedName>
</protein>
<feature type="compositionally biased region" description="Low complexity" evidence="1">
    <location>
        <begin position="18"/>
        <end position="34"/>
    </location>
</feature>
<dbReference type="Proteomes" id="UP001419910">
    <property type="component" value="Unassembled WGS sequence"/>
</dbReference>
<evidence type="ECO:0000256" key="1">
    <source>
        <dbReference type="SAM" id="MobiDB-lite"/>
    </source>
</evidence>
<sequence>MASQPPYPIDDMPTSDDAPAPETETTSPPTEQSAVAAPEIPPDLAPDPVSAEPVTNTGDPARWAPPATPGADPAPVAPFGPKSVRGGNMSMRVLSRAMQDLDVVTGGKRAATYDEVDEYVDRAIRTEQALERAAIAAWATSRQPAGAPAMAGDLSGPGDQSTDQPGDAPTTEAPPSRRIPDGGTSFGEPHAQSAVYWRRPKQAPADTESSDGMDGQPNPIGAPRDDPTLQQVDLRPFDFGSPYVKRSNHYWELQAKLEKAGDRDTYYFESVARMTANLANMDGWAYGGQADLDPQVRAYSEKLSQAIADFNDGQVAKIISGTIPERGTALDSKLVVDEQKFIQSRLDNLRKTNKILYDDFVRGINRNANVTGWKSWANSITDEAVHRAAEETRRILGRPINFATSMTELPWAIK</sequence>
<accession>A0ABU9Y128</accession>
<reference evidence="2 3" key="1">
    <citation type="submission" date="2024-05" db="EMBL/GenBank/DDBJ databases">
        <authorList>
            <person name="Liu Q."/>
            <person name="Xin Y.-H."/>
        </authorList>
    </citation>
    <scope>NUCLEOTIDE SEQUENCE [LARGE SCALE GENOMIC DNA]</scope>
    <source>
        <strain evidence="2 3">CGMCC 1.10181</strain>
    </source>
</reference>
<keyword evidence="3" id="KW-1185">Reference proteome</keyword>
<organism evidence="2 3">
    <name type="scientific">Sphingomonas oligophenolica</name>
    <dbReference type="NCBI Taxonomy" id="301154"/>
    <lineage>
        <taxon>Bacteria</taxon>
        <taxon>Pseudomonadati</taxon>
        <taxon>Pseudomonadota</taxon>
        <taxon>Alphaproteobacteria</taxon>
        <taxon>Sphingomonadales</taxon>
        <taxon>Sphingomonadaceae</taxon>
        <taxon>Sphingomonas</taxon>
    </lineage>
</organism>
<gene>
    <name evidence="2" type="ORF">ABC974_07535</name>
</gene>
<proteinExistence type="predicted"/>
<comment type="caution">
    <text evidence="2">The sequence shown here is derived from an EMBL/GenBank/DDBJ whole genome shotgun (WGS) entry which is preliminary data.</text>
</comment>
<evidence type="ECO:0000313" key="3">
    <source>
        <dbReference type="Proteomes" id="UP001419910"/>
    </source>
</evidence>
<feature type="region of interest" description="Disordered" evidence="1">
    <location>
        <begin position="1"/>
        <end position="87"/>
    </location>
</feature>